<organism evidence="2 3">
    <name type="scientific">Planococcus halotolerans</name>
    <dbReference type="NCBI Taxonomy" id="2233542"/>
    <lineage>
        <taxon>Bacteria</taxon>
        <taxon>Bacillati</taxon>
        <taxon>Bacillota</taxon>
        <taxon>Bacilli</taxon>
        <taxon>Bacillales</taxon>
        <taxon>Caryophanaceae</taxon>
        <taxon>Planococcus</taxon>
    </lineage>
</organism>
<sequence length="135" mass="15576">MKKLLLILLVSGVLLLITNLVFSFHDFKEVPVQLEVSVYDSANDEFGEAVLIDDQEEIEDFIQSVNKAGHENGAYEVTRFEDYKVRMVYKDGSTDTLRLWLNFGDDFDMFQTDKTVGIYKLKNDGAREVIREILE</sequence>
<dbReference type="InterPro" id="IPR058780">
    <property type="entry name" value="YhfM-like_dom"/>
</dbReference>
<evidence type="ECO:0000313" key="3">
    <source>
        <dbReference type="Proteomes" id="UP000251002"/>
    </source>
</evidence>
<proteinExistence type="predicted"/>
<reference evidence="2 3" key="1">
    <citation type="submission" date="2018-06" db="EMBL/GenBank/DDBJ databases">
        <title>The draft genome sequences of strains SCU63 and S1.</title>
        <authorList>
            <person name="Gan L."/>
        </authorList>
    </citation>
    <scope>NUCLEOTIDE SEQUENCE [LARGE SCALE GENOMIC DNA]</scope>
    <source>
        <strain evidence="2 3">SCU63</strain>
    </source>
</reference>
<dbReference type="AlphaFoldDB" id="A0A365L2E1"/>
<evidence type="ECO:0000313" key="2">
    <source>
        <dbReference type="EMBL" id="RAZ79630.1"/>
    </source>
</evidence>
<name>A0A365L2E1_9BACL</name>
<evidence type="ECO:0000259" key="1">
    <source>
        <dbReference type="Pfam" id="PF26353"/>
    </source>
</evidence>
<feature type="domain" description="YhfM-like" evidence="1">
    <location>
        <begin position="44"/>
        <end position="127"/>
    </location>
</feature>
<gene>
    <name evidence="2" type="ORF">DP120_08485</name>
</gene>
<dbReference type="RefSeq" id="WP_112223198.1">
    <property type="nucleotide sequence ID" value="NZ_CP047673.1"/>
</dbReference>
<comment type="caution">
    <text evidence="2">The sequence shown here is derived from an EMBL/GenBank/DDBJ whole genome shotgun (WGS) entry which is preliminary data.</text>
</comment>
<dbReference type="Pfam" id="PF26353">
    <property type="entry name" value="YhfM"/>
    <property type="match status" value="1"/>
</dbReference>
<dbReference type="EMBL" id="QLZR01000002">
    <property type="protein sequence ID" value="RAZ79630.1"/>
    <property type="molecule type" value="Genomic_DNA"/>
</dbReference>
<protein>
    <recommendedName>
        <fullName evidence="1">YhfM-like domain-containing protein</fullName>
    </recommendedName>
</protein>
<keyword evidence="3" id="KW-1185">Reference proteome</keyword>
<accession>A0A365L2E1</accession>
<dbReference type="Proteomes" id="UP000251002">
    <property type="component" value="Unassembled WGS sequence"/>
</dbReference>